<dbReference type="SMART" id="SM00608">
    <property type="entry name" value="ACR"/>
    <property type="match status" value="1"/>
</dbReference>
<evidence type="ECO:0000256" key="6">
    <source>
        <dbReference type="ARBA" id="ARBA00022723"/>
    </source>
</evidence>
<evidence type="ECO:0000313" key="23">
    <source>
        <dbReference type="Proteomes" id="UP000472265"/>
    </source>
</evidence>
<dbReference type="PROSITE" id="PS50900">
    <property type="entry name" value="PLAC"/>
    <property type="match status" value="1"/>
</dbReference>
<feature type="binding site" evidence="16">
    <location>
        <position position="435"/>
    </location>
    <ligand>
        <name>Ca(2+)</name>
        <dbReference type="ChEBI" id="CHEBI:29108"/>
        <label>1</label>
    </ligand>
</feature>
<dbReference type="CDD" id="cd04273">
    <property type="entry name" value="ZnMc_ADAMTS_like"/>
    <property type="match status" value="1"/>
</dbReference>
<keyword evidence="10 16" id="KW-0862">Zinc</keyword>
<dbReference type="GO" id="GO:0006508">
    <property type="term" value="P:proteolysis"/>
    <property type="evidence" value="ECO:0007669"/>
    <property type="project" value="UniProtKB-KW"/>
</dbReference>
<accession>A0A671Y0A8</accession>
<keyword evidence="11" id="KW-0482">Metalloprotease</keyword>
<dbReference type="SUPFAM" id="SSF82895">
    <property type="entry name" value="TSP-1 type 1 repeat"/>
    <property type="match status" value="7"/>
</dbReference>
<feature type="disulfide bond" evidence="17">
    <location>
        <begin position="470"/>
        <end position="488"/>
    </location>
</feature>
<feature type="disulfide bond" evidence="17">
    <location>
        <begin position="332"/>
        <end position="339"/>
    </location>
</feature>
<evidence type="ECO:0000256" key="19">
    <source>
        <dbReference type="SAM" id="MobiDB-lite"/>
    </source>
</evidence>
<dbReference type="SMART" id="SM00209">
    <property type="entry name" value="TSP1"/>
    <property type="match status" value="7"/>
</dbReference>
<dbReference type="Pfam" id="PF01421">
    <property type="entry name" value="Reprolysin"/>
    <property type="match status" value="1"/>
</dbReference>
<feature type="binding site" evidence="16 18">
    <location>
        <position position="383"/>
    </location>
    <ligand>
        <name>Zn(2+)</name>
        <dbReference type="ChEBI" id="CHEBI:29105"/>
        <note>catalytic</note>
    </ligand>
</feature>
<feature type="active site" evidence="15 18">
    <location>
        <position position="374"/>
    </location>
</feature>
<keyword evidence="7" id="KW-0732">Signal</keyword>
<dbReference type="Pfam" id="PF19236">
    <property type="entry name" value="ADAMTS_CR_3"/>
    <property type="match status" value="1"/>
</dbReference>
<keyword evidence="16" id="KW-0106">Calcium</keyword>
<evidence type="ECO:0000256" key="3">
    <source>
        <dbReference type="ARBA" id="ARBA00022530"/>
    </source>
</evidence>
<keyword evidence="2" id="KW-0964">Secreted</keyword>
<gene>
    <name evidence="22" type="primary">adamts12</name>
</gene>
<keyword evidence="8" id="KW-0677">Repeat</keyword>
<feature type="binding site" evidence="16">
    <location>
        <position position="314"/>
    </location>
    <ligand>
        <name>Ca(2+)</name>
        <dbReference type="ChEBI" id="CHEBI:29108"/>
        <label>2</label>
    </ligand>
</feature>
<feature type="domain" description="Peptidase M12B" evidence="20">
    <location>
        <begin position="227"/>
        <end position="437"/>
    </location>
</feature>
<dbReference type="GO" id="GO:0046872">
    <property type="term" value="F:metal ion binding"/>
    <property type="evidence" value="ECO:0007669"/>
    <property type="project" value="UniProtKB-KW"/>
</dbReference>
<feature type="domain" description="PLAC" evidence="21">
    <location>
        <begin position="1480"/>
        <end position="1520"/>
    </location>
</feature>
<evidence type="ECO:0000256" key="4">
    <source>
        <dbReference type="ARBA" id="ARBA00022670"/>
    </source>
</evidence>
<dbReference type="InterPro" id="IPR041645">
    <property type="entry name" value="ADAMTS_CR_2"/>
</dbReference>
<evidence type="ECO:0000256" key="14">
    <source>
        <dbReference type="ARBA" id="ARBA00023180"/>
    </source>
</evidence>
<feature type="binding site" evidence="16">
    <location>
        <position position="230"/>
    </location>
    <ligand>
        <name>Ca(2+)</name>
        <dbReference type="ChEBI" id="CHEBI:29108"/>
        <label>2</label>
    </ligand>
</feature>
<dbReference type="Gene3D" id="3.40.1620.60">
    <property type="match status" value="1"/>
</dbReference>
<dbReference type="InterPro" id="IPR010909">
    <property type="entry name" value="PLAC"/>
</dbReference>
<dbReference type="PANTHER" id="PTHR13723">
    <property type="entry name" value="ADAMTS A DISINTEGRIN AND METALLOPROTEASE WITH THROMBOSPONDIN MOTIFS PROTEASE"/>
    <property type="match status" value="1"/>
</dbReference>
<evidence type="ECO:0000313" key="22">
    <source>
        <dbReference type="Ensembl" id="ENSSAUP00010056610.1"/>
    </source>
</evidence>
<dbReference type="InterPro" id="IPR036383">
    <property type="entry name" value="TSP1_rpt_sf"/>
</dbReference>
<dbReference type="Pfam" id="PF05986">
    <property type="entry name" value="ADAMTS_spacer1"/>
    <property type="match status" value="1"/>
</dbReference>
<dbReference type="Pfam" id="PF17771">
    <property type="entry name" value="ADAMTS_CR_2"/>
    <property type="match status" value="1"/>
</dbReference>
<evidence type="ECO:0000256" key="2">
    <source>
        <dbReference type="ARBA" id="ARBA00022525"/>
    </source>
</evidence>
<feature type="disulfide bond" evidence="17">
    <location>
        <begin position="303"/>
        <end position="357"/>
    </location>
</feature>
<dbReference type="InterPro" id="IPR050439">
    <property type="entry name" value="ADAMTS_ADAMTS-like"/>
</dbReference>
<dbReference type="InterPro" id="IPR013273">
    <property type="entry name" value="ADAMTS/ADAMTS-like"/>
</dbReference>
<keyword evidence="6 16" id="KW-0479">Metal-binding</keyword>
<evidence type="ECO:0000256" key="11">
    <source>
        <dbReference type="ARBA" id="ARBA00023049"/>
    </source>
</evidence>
<keyword evidence="12" id="KW-0865">Zymogen</keyword>
<dbReference type="FunFam" id="2.20.100.10:FF:000005">
    <property type="entry name" value="ADAM metallopeptidase with thrombospondin type 1 motif 9"/>
    <property type="match status" value="1"/>
</dbReference>
<comment type="subcellular location">
    <subcellularLocation>
        <location evidence="1">Secreted</location>
        <location evidence="1">Extracellular space</location>
        <location evidence="1">Extracellular matrix</location>
    </subcellularLocation>
</comment>
<dbReference type="Ensembl" id="ENSSAUT00010059466.1">
    <property type="protein sequence ID" value="ENSSAUP00010056610.1"/>
    <property type="gene ID" value="ENSSAUG00010022262.1"/>
</dbReference>
<dbReference type="InterPro" id="IPR000884">
    <property type="entry name" value="TSP1_rpt"/>
</dbReference>
<dbReference type="PANTHER" id="PTHR13723:SF189">
    <property type="entry name" value="A DISINTEGRIN AND METALLOPROTEINASE WITH THROMBOSPONDIN MOTIFS 12"/>
    <property type="match status" value="1"/>
</dbReference>
<feature type="region of interest" description="Disordered" evidence="19">
    <location>
        <begin position="204"/>
        <end position="223"/>
    </location>
</feature>
<dbReference type="PROSITE" id="PS50215">
    <property type="entry name" value="ADAM_MEPRO"/>
    <property type="match status" value="1"/>
</dbReference>
<feature type="disulfide bond" evidence="17">
    <location>
        <begin position="550"/>
        <end position="562"/>
    </location>
</feature>
<feature type="binding site" evidence="16">
    <location>
        <position position="230"/>
    </location>
    <ligand>
        <name>Ca(2+)</name>
        <dbReference type="ChEBI" id="CHEBI:29108"/>
        <label>1</label>
    </ligand>
</feature>
<feature type="binding site" evidence="16">
    <location>
        <position position="321"/>
    </location>
    <ligand>
        <name>Ca(2+)</name>
        <dbReference type="ChEBI" id="CHEBI:29108"/>
        <label>1</label>
    </ligand>
</feature>
<evidence type="ECO:0000256" key="18">
    <source>
        <dbReference type="PROSITE-ProRule" id="PRU00276"/>
    </source>
</evidence>
<feature type="region of interest" description="Disordered" evidence="19">
    <location>
        <begin position="1071"/>
        <end position="1113"/>
    </location>
</feature>
<feature type="region of interest" description="Disordered" evidence="19">
    <location>
        <begin position="977"/>
        <end position="1018"/>
    </location>
</feature>
<evidence type="ECO:0000256" key="15">
    <source>
        <dbReference type="PIRSR" id="PIRSR613273-1"/>
    </source>
</evidence>
<comment type="cofactor">
    <cofactor evidence="16">
        <name>Zn(2+)</name>
        <dbReference type="ChEBI" id="CHEBI:29105"/>
    </cofactor>
    <text evidence="16">Binds 1 zinc ion per subunit.</text>
</comment>
<dbReference type="GO" id="GO:0031012">
    <property type="term" value="C:extracellular matrix"/>
    <property type="evidence" value="ECO:0007669"/>
    <property type="project" value="TreeGrafter"/>
</dbReference>
<dbReference type="Gene3D" id="2.20.100.10">
    <property type="entry name" value="Thrombospondin type-1 (TSP1) repeat"/>
    <property type="match status" value="6"/>
</dbReference>
<evidence type="ECO:0000256" key="13">
    <source>
        <dbReference type="ARBA" id="ARBA00023157"/>
    </source>
</evidence>
<dbReference type="Proteomes" id="UP000472265">
    <property type="component" value="Chromosome 5"/>
</dbReference>
<dbReference type="PRINTS" id="PR01857">
    <property type="entry name" value="ADAMTSFAMILY"/>
</dbReference>
<feature type="disulfide bond" evidence="17">
    <location>
        <begin position="539"/>
        <end position="577"/>
    </location>
</feature>
<keyword evidence="14" id="KW-0325">Glycoprotein</keyword>
<comment type="caution">
    <text evidence="18">Lacks conserved residue(s) required for the propagation of feature annotation.</text>
</comment>
<dbReference type="SUPFAM" id="SSF55486">
    <property type="entry name" value="Metalloproteases ('zincins'), catalytic domain"/>
    <property type="match status" value="1"/>
</dbReference>
<keyword evidence="5" id="KW-0165">Cleavage on pair of basic residues</keyword>
<evidence type="ECO:0000256" key="16">
    <source>
        <dbReference type="PIRSR" id="PIRSR613273-2"/>
    </source>
</evidence>
<dbReference type="GeneTree" id="ENSGT00940000155855"/>
<sequence>SDPDSFSPHFDRQLSQSDLSIVHPVKTTADGDFISHSVSHHLKGGRVRRDLRPLELEGQVYYKVNYKGRALTFNLTANNHLVSSDYILERRNGSASSTEHRRPEGNSCHLLGTVEAPDVRGTAAISTCRGLVGNRLVSPGEKVNLDLSFIHVQSFYATPEPHVVYPRVTPENHRAKRSAESRETPSPCGVQGVYLNVEREREEWEREQQRGEDQPQSRSQRSVSRERWVETMVVADSKLIEYHGSDNVESYIFTIMNMVAGIFHDASIGNAIHVILVRLILLQGEEKGLKIVHHADTTLASFCAWQKNLNPQSDTHPAHHDVAVLITRKDICAGMNQPCETLGLSHLSGMCQPHRSCNINEDSGLPVAFTVAHEMGHSFGIHHDGQGNDCELEGRHPFIMSRQLMYDSSPLTWSSCSKEYITRFLDRGWGFCLDDRPSKRDLTTPLARLGVRYTTHHQCQLQYGPNATFCHEVDNVCQILWCSVNGSCRSKLDSPIDGTRCGPEKWCISGECVIVGKLPETVNGGWGQWSTWSHCSRTCGTGVQSAERECNNPKPEFGGKYCTGERKRYRTCNTKPCQNNTPTFREMLCSEFDTVPYHNELYTWIPVANSLHPCELHCRPVSEYFSEKMLDTVTDGTACFMNNKSRSICVNGVCKEVGCDYGIDSNAVEDRCGVCLGDGTSCEKIYKSFDEGEGFGYTDVGVIPEGARDILVQEVEEAGNFLALRSEATEEYFLNGNYIIQWNGEYEAGGTTFFYERSGNMENLTAPGPIRQPVMLQLLFQEKNPGIKYEYTIKKTKETGNEVIEPLYRWRHGAWTDCSTTCGIGEQHQPVRCFEMDVGVVDESLCDQESRPEDRHRKCKTVDCPARWWVGGWQQCSSTCGSEGVRKRTVLCVRTVSGEERVLHPVECKHLLKPKPIVPCNRDIPCGQEWAVSNWEECPVTCGGGVRSRTVTCALAPKKTCDLSTKPRSRSLCGLQSCPNSGLRRRPGPPPKYRRVFPPKSHPTEHPGTWAPTSTTTTAAPTAAITVRKETTTKETTTAFIPTTTSLSTLKTTIPEITDMDDHEFDVKARENEDKRGKGVTSKAKDRKATGVETEKVEEREEGEEGSTPNVLMYTPGYDYVVEERTTEEEGIIDLDVTTSTSHKNPLKSTTPTPNTLITPTLQTSPPTVHTTKEAATYSTPHTSTETWAKTTHRYPFTHPRTTPRIDPYSQWTHRVPLTTPMYRSHPVPSTAGFHTTRAPSTTARKPFTTAATPTVKIVKLKKPAAVTPKKNSSVSRAKKPSSWSKGQKQQTESPSDQSNVKAREPVSMDIFWVAGNWSECSTTCGIGAIWRTVACSSQNDEDCASMTRPEPARTCHLQPCATWQTSSWSKCPDSCGVVGRRHRDVQCVDSQSNRPLRPFHCQAAASRPLSTLTCPHKPCMTWSISPWGPCSGSCGEGIRERLVYCPAPHRCSTALRPNSTELCSLKPCTLWKADDWEEVSPVCRKNTMSSRFCDKLKLLGRCSLRSVQRQCCVTCGHIPAAVILTVSSCNTGLKPHHPQTDTSKPKCHNEQK</sequence>
<feature type="compositionally biased region" description="Low complexity" evidence="19">
    <location>
        <begin position="1009"/>
        <end position="1018"/>
    </location>
</feature>
<feature type="compositionally biased region" description="Low complexity" evidence="19">
    <location>
        <begin position="1150"/>
        <end position="1164"/>
    </location>
</feature>
<feature type="binding site" evidence="16">
    <location>
        <position position="432"/>
    </location>
    <ligand>
        <name>Ca(2+)</name>
        <dbReference type="ChEBI" id="CHEBI:29108"/>
        <label>1</label>
    </ligand>
</feature>
<dbReference type="PROSITE" id="PS50092">
    <property type="entry name" value="TSP1"/>
    <property type="match status" value="6"/>
</dbReference>
<feature type="compositionally biased region" description="Basic and acidic residues" evidence="19">
    <location>
        <begin position="1071"/>
        <end position="1099"/>
    </location>
</feature>
<dbReference type="Gene3D" id="3.40.390.10">
    <property type="entry name" value="Collagenase (Catalytic Domain)"/>
    <property type="match status" value="1"/>
</dbReference>
<evidence type="ECO:0000256" key="5">
    <source>
        <dbReference type="ARBA" id="ARBA00022685"/>
    </source>
</evidence>
<reference evidence="22" key="1">
    <citation type="submission" date="2021-04" db="EMBL/GenBank/DDBJ databases">
        <authorList>
            <consortium name="Wellcome Sanger Institute Data Sharing"/>
        </authorList>
    </citation>
    <scope>NUCLEOTIDE SEQUENCE [LARGE SCALE GENOMIC DNA]</scope>
</reference>
<feature type="region of interest" description="Disordered" evidence="19">
    <location>
        <begin position="171"/>
        <end position="192"/>
    </location>
</feature>
<feature type="disulfide bond" evidence="17">
    <location>
        <begin position="390"/>
        <end position="416"/>
    </location>
</feature>
<dbReference type="InterPro" id="IPR002870">
    <property type="entry name" value="Peptidase_M12B_N"/>
</dbReference>
<dbReference type="PRINTS" id="PR01705">
    <property type="entry name" value="TSP1REPEAT"/>
</dbReference>
<feature type="compositionally biased region" description="Polar residues" evidence="19">
    <location>
        <begin position="1270"/>
        <end position="1301"/>
    </location>
</feature>
<reference evidence="22" key="2">
    <citation type="submission" date="2025-08" db="UniProtKB">
        <authorList>
            <consortium name="Ensembl"/>
        </authorList>
    </citation>
    <scope>IDENTIFICATION</scope>
</reference>
<keyword evidence="9" id="KW-0378">Hydrolase</keyword>
<feature type="binding site" evidence="16 18">
    <location>
        <position position="377"/>
    </location>
    <ligand>
        <name>Zn(2+)</name>
        <dbReference type="ChEBI" id="CHEBI:29105"/>
        <note>catalytic</note>
    </ligand>
</feature>
<feature type="region of interest" description="Disordered" evidence="19">
    <location>
        <begin position="1262"/>
        <end position="1303"/>
    </location>
</feature>
<dbReference type="Pfam" id="PF00090">
    <property type="entry name" value="TSP_1"/>
    <property type="match status" value="1"/>
</dbReference>
<name>A0A671Y0A8_SPAAU</name>
<keyword evidence="23" id="KW-1185">Reference proteome</keyword>
<evidence type="ECO:0000256" key="10">
    <source>
        <dbReference type="ARBA" id="ARBA00022833"/>
    </source>
</evidence>
<keyword evidence="3" id="KW-0272">Extracellular matrix</keyword>
<feature type="binding site" evidence="16 18">
    <location>
        <position position="373"/>
    </location>
    <ligand>
        <name>Zn(2+)</name>
        <dbReference type="ChEBI" id="CHEBI:29105"/>
        <note>catalytic</note>
    </ligand>
</feature>
<dbReference type="FunFam" id="2.60.120.830:FF:000001">
    <property type="entry name" value="A disintegrin and metalloproteinase with thrombospondin motifs 1"/>
    <property type="match status" value="1"/>
</dbReference>
<dbReference type="InterPro" id="IPR045371">
    <property type="entry name" value="ADAMTS_CR_3"/>
</dbReference>
<keyword evidence="4" id="KW-0645">Protease</keyword>
<feature type="region of interest" description="Disordered" evidence="19">
    <location>
        <begin position="1229"/>
        <end position="1250"/>
    </location>
</feature>
<feature type="compositionally biased region" description="Basic residues" evidence="19">
    <location>
        <begin position="983"/>
        <end position="997"/>
    </location>
</feature>
<feature type="disulfide bond" evidence="17">
    <location>
        <begin position="459"/>
        <end position="482"/>
    </location>
</feature>
<reference evidence="22" key="3">
    <citation type="submission" date="2025-09" db="UniProtKB">
        <authorList>
            <consortium name="Ensembl"/>
        </authorList>
    </citation>
    <scope>IDENTIFICATION</scope>
</reference>
<dbReference type="FunFam" id="2.20.100.10:FF:000006">
    <property type="entry name" value="A disintegrin and metalloproteinase with thrombospondin motifs 1"/>
    <property type="match status" value="1"/>
</dbReference>
<feature type="compositionally biased region" description="Basic and acidic residues" evidence="19">
    <location>
        <begin position="204"/>
        <end position="215"/>
    </location>
</feature>
<dbReference type="Gene3D" id="2.60.120.830">
    <property type="match status" value="1"/>
</dbReference>
<feature type="disulfide bond" evidence="17">
    <location>
        <begin position="477"/>
        <end position="507"/>
    </location>
</feature>
<dbReference type="InterPro" id="IPR024079">
    <property type="entry name" value="MetalloPept_cat_dom_sf"/>
</dbReference>
<keyword evidence="13 17" id="KW-1015">Disulfide bond</keyword>
<feature type="disulfide bond" evidence="17">
    <location>
        <begin position="501"/>
        <end position="512"/>
    </location>
</feature>
<protein>
    <submittedName>
        <fullName evidence="22">ADAM metallopeptidase with thrombospondin type 1 motif, 12</fullName>
    </submittedName>
</protein>
<evidence type="ECO:0000256" key="7">
    <source>
        <dbReference type="ARBA" id="ARBA00022729"/>
    </source>
</evidence>
<feature type="compositionally biased region" description="Basic and acidic residues" evidence="19">
    <location>
        <begin position="171"/>
        <end position="183"/>
    </location>
</feature>
<dbReference type="GO" id="GO:0004222">
    <property type="term" value="F:metalloendopeptidase activity"/>
    <property type="evidence" value="ECO:0007669"/>
    <property type="project" value="InterPro"/>
</dbReference>
<evidence type="ECO:0000256" key="9">
    <source>
        <dbReference type="ARBA" id="ARBA00022801"/>
    </source>
</evidence>
<feature type="disulfide bond" evidence="17">
    <location>
        <begin position="351"/>
        <end position="432"/>
    </location>
</feature>
<dbReference type="InterPro" id="IPR010294">
    <property type="entry name" value="ADAMTS_spacer1"/>
</dbReference>
<feature type="compositionally biased region" description="Polar residues" evidence="19">
    <location>
        <begin position="1177"/>
        <end position="1190"/>
    </location>
</feature>
<dbReference type="Pfam" id="PF01562">
    <property type="entry name" value="Pep_M12B_propep"/>
    <property type="match status" value="1"/>
</dbReference>
<dbReference type="InterPro" id="IPR001590">
    <property type="entry name" value="Peptidase_M12B"/>
</dbReference>
<feature type="binding site" evidence="16">
    <location>
        <position position="435"/>
    </location>
    <ligand>
        <name>Ca(2+)</name>
        <dbReference type="ChEBI" id="CHEBI:29108"/>
        <label>2</label>
    </ligand>
</feature>
<feature type="binding site" evidence="16">
    <location>
        <position position="314"/>
    </location>
    <ligand>
        <name>Ca(2+)</name>
        <dbReference type="ChEBI" id="CHEBI:29108"/>
        <label>1</label>
    </ligand>
</feature>
<dbReference type="InterPro" id="IPR006586">
    <property type="entry name" value="ADAM_Cys-rich"/>
</dbReference>
<dbReference type="Pfam" id="PF19030">
    <property type="entry name" value="TSP1_ADAMTS"/>
    <property type="match status" value="6"/>
</dbReference>
<evidence type="ECO:0000259" key="20">
    <source>
        <dbReference type="PROSITE" id="PS50215"/>
    </source>
</evidence>
<evidence type="ECO:0000259" key="21">
    <source>
        <dbReference type="PROSITE" id="PS50900"/>
    </source>
</evidence>
<proteinExistence type="predicted"/>
<dbReference type="GO" id="GO:0030198">
    <property type="term" value="P:extracellular matrix organization"/>
    <property type="evidence" value="ECO:0007669"/>
    <property type="project" value="InterPro"/>
</dbReference>
<feature type="disulfide bond" evidence="17">
    <location>
        <begin position="535"/>
        <end position="572"/>
    </location>
</feature>
<evidence type="ECO:0000256" key="12">
    <source>
        <dbReference type="ARBA" id="ARBA00023145"/>
    </source>
</evidence>
<evidence type="ECO:0000256" key="1">
    <source>
        <dbReference type="ARBA" id="ARBA00004498"/>
    </source>
</evidence>
<evidence type="ECO:0000256" key="8">
    <source>
        <dbReference type="ARBA" id="ARBA00022737"/>
    </source>
</evidence>
<organism evidence="22 23">
    <name type="scientific">Sparus aurata</name>
    <name type="common">Gilthead sea bream</name>
    <dbReference type="NCBI Taxonomy" id="8175"/>
    <lineage>
        <taxon>Eukaryota</taxon>
        <taxon>Metazoa</taxon>
        <taxon>Chordata</taxon>
        <taxon>Craniata</taxon>
        <taxon>Vertebrata</taxon>
        <taxon>Euteleostomi</taxon>
        <taxon>Actinopterygii</taxon>
        <taxon>Neopterygii</taxon>
        <taxon>Teleostei</taxon>
        <taxon>Neoteleostei</taxon>
        <taxon>Acanthomorphata</taxon>
        <taxon>Eupercaria</taxon>
        <taxon>Spariformes</taxon>
        <taxon>Sparidae</taxon>
        <taxon>Sparus</taxon>
    </lineage>
</organism>
<evidence type="ECO:0000256" key="17">
    <source>
        <dbReference type="PIRSR" id="PIRSR613273-3"/>
    </source>
</evidence>
<feature type="binding site" description="in inhibited form" evidence="16">
    <location>
        <position position="188"/>
    </location>
    <ligand>
        <name>Zn(2+)</name>
        <dbReference type="ChEBI" id="CHEBI:29105"/>
        <note>catalytic</note>
    </ligand>
</feature>
<feature type="region of interest" description="Disordered" evidence="19">
    <location>
        <begin position="1141"/>
        <end position="1208"/>
    </location>
</feature>
<dbReference type="FunFam" id="3.40.390.10:FF:000001">
    <property type="entry name" value="A disintegrin and metalloproteinase with thrombospondin motifs 1"/>
    <property type="match status" value="1"/>
</dbReference>